<dbReference type="Proteomes" id="UP000199328">
    <property type="component" value="Unassembled WGS sequence"/>
</dbReference>
<dbReference type="Pfam" id="PF20078">
    <property type="entry name" value="DUF6473"/>
    <property type="match status" value="1"/>
</dbReference>
<dbReference type="EMBL" id="FNFV01000001">
    <property type="protein sequence ID" value="SDK14702.1"/>
    <property type="molecule type" value="Genomic_DNA"/>
</dbReference>
<evidence type="ECO:0000259" key="1">
    <source>
        <dbReference type="Pfam" id="PF20078"/>
    </source>
</evidence>
<sequence>MHVAGTARLGPDYQPCQYGRSKVSFRGPRVEPEGRYLVYLGGNETFGRFIEEPFPVLVSRAVGLPAINLGCVNAGLDLYVKDSSLLEIIARAETVVIQIMGAQNMSNRFYAVHPRRNDRFLRASMTLKALYPEVDFTEYHFTRHLLMALRAQSPRCFDLVVEELRAAWVARMRGLIEQVTGRAILLWLSDRAPEDDAEELTPGGEPLLVNREMLNALADTGAQLVEHVASPAEIASGREAMVFSEIEQAVAREMLGPRVHADVAARLVPFFAPRDELKRPA</sequence>
<evidence type="ECO:0000313" key="2">
    <source>
        <dbReference type="EMBL" id="SDK14702.1"/>
    </source>
</evidence>
<accession>A0A1G8ZHU7</accession>
<organism evidence="2 3">
    <name type="scientific">Meinhardsimonia xiamenensis</name>
    <dbReference type="NCBI Taxonomy" id="990712"/>
    <lineage>
        <taxon>Bacteria</taxon>
        <taxon>Pseudomonadati</taxon>
        <taxon>Pseudomonadota</taxon>
        <taxon>Alphaproteobacteria</taxon>
        <taxon>Rhodobacterales</taxon>
        <taxon>Paracoccaceae</taxon>
        <taxon>Meinhardsimonia</taxon>
    </lineage>
</organism>
<gene>
    <name evidence="2" type="ORF">SAMN05216257_101751</name>
</gene>
<name>A0A1G8ZHU7_9RHOB</name>
<proteinExistence type="predicted"/>
<dbReference type="InterPro" id="IPR045524">
    <property type="entry name" value="DUF6473"/>
</dbReference>
<protein>
    <recommendedName>
        <fullName evidence="1">DUF6473 domain-containing protein</fullName>
    </recommendedName>
</protein>
<keyword evidence="3" id="KW-1185">Reference proteome</keyword>
<reference evidence="3" key="1">
    <citation type="submission" date="2016-10" db="EMBL/GenBank/DDBJ databases">
        <authorList>
            <person name="Varghese N."/>
            <person name="Submissions S."/>
        </authorList>
    </citation>
    <scope>NUCLEOTIDE SEQUENCE [LARGE SCALE GENOMIC DNA]</scope>
    <source>
        <strain evidence="3">CGMCC 1.10789</strain>
    </source>
</reference>
<dbReference type="RefSeq" id="WP_092498218.1">
    <property type="nucleotide sequence ID" value="NZ_FNFV01000001.1"/>
</dbReference>
<dbReference type="STRING" id="990712.SAMN05216257_101751"/>
<dbReference type="OrthoDB" id="7838347at2"/>
<feature type="domain" description="DUF6473" evidence="1">
    <location>
        <begin position="1"/>
        <end position="271"/>
    </location>
</feature>
<evidence type="ECO:0000313" key="3">
    <source>
        <dbReference type="Proteomes" id="UP000199328"/>
    </source>
</evidence>
<dbReference type="AlphaFoldDB" id="A0A1G8ZHU7"/>